<accession>A0A0F9SUJ4</accession>
<sequence>MSKPTDEQVKEFWEKCGFKRDSIIEHWDYPDGSPYSQLPPTDLNNLFKYAVPKVYEYLCRKGDYYKMRRIYKSIEYQDKLGEYNPALALFWALWEVMKNG</sequence>
<organism evidence="1">
    <name type="scientific">marine sediment metagenome</name>
    <dbReference type="NCBI Taxonomy" id="412755"/>
    <lineage>
        <taxon>unclassified sequences</taxon>
        <taxon>metagenomes</taxon>
        <taxon>ecological metagenomes</taxon>
    </lineage>
</organism>
<comment type="caution">
    <text evidence="1">The sequence shown here is derived from an EMBL/GenBank/DDBJ whole genome shotgun (WGS) entry which is preliminary data.</text>
</comment>
<name>A0A0F9SUJ4_9ZZZZ</name>
<proteinExistence type="predicted"/>
<gene>
    <name evidence="1" type="ORF">LCGC14_0408870</name>
</gene>
<reference evidence="1" key="1">
    <citation type="journal article" date="2015" name="Nature">
        <title>Complex archaea that bridge the gap between prokaryotes and eukaryotes.</title>
        <authorList>
            <person name="Spang A."/>
            <person name="Saw J.H."/>
            <person name="Jorgensen S.L."/>
            <person name="Zaremba-Niedzwiedzka K."/>
            <person name="Martijn J."/>
            <person name="Lind A.E."/>
            <person name="van Eijk R."/>
            <person name="Schleper C."/>
            <person name="Guy L."/>
            <person name="Ettema T.J."/>
        </authorList>
    </citation>
    <scope>NUCLEOTIDE SEQUENCE</scope>
</reference>
<dbReference type="EMBL" id="LAZR01000358">
    <property type="protein sequence ID" value="KKN72645.1"/>
    <property type="molecule type" value="Genomic_DNA"/>
</dbReference>
<dbReference type="AlphaFoldDB" id="A0A0F9SUJ4"/>
<evidence type="ECO:0000313" key="1">
    <source>
        <dbReference type="EMBL" id="KKN72645.1"/>
    </source>
</evidence>
<protein>
    <submittedName>
        <fullName evidence="1">Uncharacterized protein</fullName>
    </submittedName>
</protein>